<dbReference type="SUPFAM" id="SSF52540">
    <property type="entry name" value="P-loop containing nucleoside triphosphate hydrolases"/>
    <property type="match status" value="1"/>
</dbReference>
<dbReference type="KEGG" id="abae:CL176_10985"/>
<evidence type="ECO:0000313" key="7">
    <source>
        <dbReference type="Proteomes" id="UP000263232"/>
    </source>
</evidence>
<reference evidence="6 7" key="1">
    <citation type="submission" date="2017-09" db="EMBL/GenBank/DDBJ databases">
        <title>Complete genome sequence of Oxytococcus suis strain ZY16052.</title>
        <authorList>
            <person name="Li F."/>
        </authorList>
    </citation>
    <scope>NUCLEOTIDE SEQUENCE [LARGE SCALE GENOMIC DNA]</scope>
    <source>
        <strain evidence="6 7">ZY16052</strain>
    </source>
</reference>
<dbReference type="InterPro" id="IPR027417">
    <property type="entry name" value="P-loop_NTPase"/>
</dbReference>
<comment type="similarity">
    <text evidence="1">Belongs to the ABC transporter superfamily.</text>
</comment>
<gene>
    <name evidence="6" type="ORF">CL176_10985</name>
</gene>
<dbReference type="PROSITE" id="PS50893">
    <property type="entry name" value="ABC_TRANSPORTER_2"/>
    <property type="match status" value="1"/>
</dbReference>
<keyword evidence="4" id="KW-0067">ATP-binding</keyword>
<evidence type="ECO:0000256" key="2">
    <source>
        <dbReference type="ARBA" id="ARBA00022448"/>
    </source>
</evidence>
<dbReference type="AlphaFoldDB" id="A0A347WN18"/>
<proteinExistence type="inferred from homology"/>
<evidence type="ECO:0000259" key="5">
    <source>
        <dbReference type="PROSITE" id="PS50893"/>
    </source>
</evidence>
<sequence>MIQLRDVYYAYLTEPVLKGINLDIPQGTITVLSGENGSGKSTLLKVILGELIPQQGEVRLMDTPVAEMTDFSAVSYVPQVQVMNQVAFKITCLELVSLNLYREFGFWKIPTQAAKAKARKQMEALSLSEYIDTPFNELSGGLKQRTMIARALVNEPKLLILDEPTANVDAESTKAFLAQLNQLKAEEHLTIVIVSHDLQALQENLAIDTHYRLRLGELSHA</sequence>
<accession>A0A347WN18</accession>
<dbReference type="EMBL" id="CP023434">
    <property type="protein sequence ID" value="AXY26475.1"/>
    <property type="molecule type" value="Genomic_DNA"/>
</dbReference>
<dbReference type="InterPro" id="IPR003593">
    <property type="entry name" value="AAA+_ATPase"/>
</dbReference>
<keyword evidence="7" id="KW-1185">Reference proteome</keyword>
<keyword evidence="2" id="KW-0813">Transport</keyword>
<feature type="domain" description="ABC transporter" evidence="5">
    <location>
        <begin position="2"/>
        <end position="218"/>
    </location>
</feature>
<dbReference type="GO" id="GO:0005524">
    <property type="term" value="F:ATP binding"/>
    <property type="evidence" value="ECO:0007669"/>
    <property type="project" value="UniProtKB-KW"/>
</dbReference>
<evidence type="ECO:0000256" key="3">
    <source>
        <dbReference type="ARBA" id="ARBA00022741"/>
    </source>
</evidence>
<evidence type="ECO:0000256" key="4">
    <source>
        <dbReference type="ARBA" id="ARBA00022840"/>
    </source>
</evidence>
<dbReference type="Pfam" id="PF00005">
    <property type="entry name" value="ABC_tran"/>
    <property type="match status" value="1"/>
</dbReference>
<dbReference type="InterPro" id="IPR050153">
    <property type="entry name" value="Metal_Ion_Import_ABC"/>
</dbReference>
<organism evidence="6 7">
    <name type="scientific">Suicoccus acidiformans</name>
    <dbReference type="NCBI Taxonomy" id="2036206"/>
    <lineage>
        <taxon>Bacteria</taxon>
        <taxon>Bacillati</taxon>
        <taxon>Bacillota</taxon>
        <taxon>Bacilli</taxon>
        <taxon>Lactobacillales</taxon>
        <taxon>Aerococcaceae</taxon>
        <taxon>Suicoccus</taxon>
    </lineage>
</organism>
<dbReference type="SMART" id="SM00382">
    <property type="entry name" value="AAA"/>
    <property type="match status" value="1"/>
</dbReference>
<dbReference type="Proteomes" id="UP000263232">
    <property type="component" value="Chromosome"/>
</dbReference>
<dbReference type="RefSeq" id="WP_118991332.1">
    <property type="nucleotide sequence ID" value="NZ_CP023434.1"/>
</dbReference>
<evidence type="ECO:0000256" key="1">
    <source>
        <dbReference type="ARBA" id="ARBA00005417"/>
    </source>
</evidence>
<dbReference type="PANTHER" id="PTHR42734:SF5">
    <property type="entry name" value="IRON TRANSPORT SYSTEM ATP-BINDING PROTEIN HI_0361-RELATED"/>
    <property type="match status" value="1"/>
</dbReference>
<dbReference type="Gene3D" id="3.40.50.300">
    <property type="entry name" value="P-loop containing nucleotide triphosphate hydrolases"/>
    <property type="match status" value="1"/>
</dbReference>
<dbReference type="OrthoDB" id="9806726at2"/>
<dbReference type="GO" id="GO:0016887">
    <property type="term" value="F:ATP hydrolysis activity"/>
    <property type="evidence" value="ECO:0007669"/>
    <property type="project" value="InterPro"/>
</dbReference>
<protein>
    <submittedName>
        <fullName evidence="6">ABC transporter</fullName>
    </submittedName>
</protein>
<evidence type="ECO:0000313" key="6">
    <source>
        <dbReference type="EMBL" id="AXY26475.1"/>
    </source>
</evidence>
<name>A0A347WN18_9LACT</name>
<dbReference type="PANTHER" id="PTHR42734">
    <property type="entry name" value="METAL TRANSPORT SYSTEM ATP-BINDING PROTEIN TM_0124-RELATED"/>
    <property type="match status" value="1"/>
</dbReference>
<keyword evidence="3" id="KW-0547">Nucleotide-binding</keyword>
<dbReference type="InterPro" id="IPR003439">
    <property type="entry name" value="ABC_transporter-like_ATP-bd"/>
</dbReference>